<evidence type="ECO:0000313" key="4">
    <source>
        <dbReference type="Proteomes" id="UP000184076"/>
    </source>
</evidence>
<gene>
    <name evidence="3" type="ORF">SAMN02745206_00683</name>
</gene>
<dbReference type="InterPro" id="IPR058837">
    <property type="entry name" value="MamS_MamX_dom"/>
</dbReference>
<feature type="signal peptide" evidence="1">
    <location>
        <begin position="1"/>
        <end position="27"/>
    </location>
</feature>
<keyword evidence="4" id="KW-1185">Reference proteome</keyword>
<evidence type="ECO:0000313" key="3">
    <source>
        <dbReference type="EMBL" id="SHE69248.1"/>
    </source>
</evidence>
<dbReference type="EMBL" id="FQVB01000006">
    <property type="protein sequence ID" value="SHE69248.1"/>
    <property type="molecule type" value="Genomic_DNA"/>
</dbReference>
<proteinExistence type="predicted"/>
<keyword evidence="1" id="KW-0732">Signal</keyword>
<name>A0A1M4VJW2_9BACT</name>
<sequence>MERWKRLFPVLCVMGCLALAWTQGVRAQPPADMGGWERGGAYDRLYDPQERDKFKGTVLDIKEVVPLPGMSPGVALLVKDRDGEEILVHLGPRWFIDPNTMGIRVGDKVKVTGAWAEVGDEDVFIAAKVKKGEHFEFKVRLTKDGTPFWTLSPEELAKERAGD</sequence>
<protein>
    <recommendedName>
        <fullName evidence="2">Magnetosome protein MamS/MamX domain-containing protein</fullName>
    </recommendedName>
</protein>
<evidence type="ECO:0000256" key="1">
    <source>
        <dbReference type="SAM" id="SignalP"/>
    </source>
</evidence>
<dbReference type="AlphaFoldDB" id="A0A1M4VJW2"/>
<dbReference type="Pfam" id="PF26390">
    <property type="entry name" value="MamS_MamX"/>
    <property type="match status" value="1"/>
</dbReference>
<dbReference type="STRING" id="1121391.SAMN02745206_00683"/>
<organism evidence="3 4">
    <name type="scientific">Desulfacinum infernum DSM 9756</name>
    <dbReference type="NCBI Taxonomy" id="1121391"/>
    <lineage>
        <taxon>Bacteria</taxon>
        <taxon>Pseudomonadati</taxon>
        <taxon>Thermodesulfobacteriota</taxon>
        <taxon>Syntrophobacteria</taxon>
        <taxon>Syntrophobacterales</taxon>
        <taxon>Syntrophobacteraceae</taxon>
        <taxon>Desulfacinum</taxon>
    </lineage>
</organism>
<dbReference type="Proteomes" id="UP000184076">
    <property type="component" value="Unassembled WGS sequence"/>
</dbReference>
<accession>A0A1M4VJW2</accession>
<feature type="chain" id="PRO_5012657440" description="Magnetosome protein MamS/MamX domain-containing protein" evidence="1">
    <location>
        <begin position="28"/>
        <end position="163"/>
    </location>
</feature>
<dbReference type="RefSeq" id="WP_073036960.1">
    <property type="nucleotide sequence ID" value="NZ_FQVB01000006.1"/>
</dbReference>
<reference evidence="4" key="1">
    <citation type="submission" date="2016-11" db="EMBL/GenBank/DDBJ databases">
        <authorList>
            <person name="Varghese N."/>
            <person name="Submissions S."/>
        </authorList>
    </citation>
    <scope>NUCLEOTIDE SEQUENCE [LARGE SCALE GENOMIC DNA]</scope>
    <source>
        <strain evidence="4">DSM 9756</strain>
    </source>
</reference>
<feature type="domain" description="Magnetosome protein MamS/MamX" evidence="2">
    <location>
        <begin position="52"/>
        <end position="134"/>
    </location>
</feature>
<evidence type="ECO:0000259" key="2">
    <source>
        <dbReference type="Pfam" id="PF26390"/>
    </source>
</evidence>